<dbReference type="EMBL" id="LAZR01007861">
    <property type="protein sequence ID" value="KKM82453.1"/>
    <property type="molecule type" value="Genomic_DNA"/>
</dbReference>
<reference evidence="2" key="1">
    <citation type="journal article" date="2015" name="Nature">
        <title>Complex archaea that bridge the gap between prokaryotes and eukaryotes.</title>
        <authorList>
            <person name="Spang A."/>
            <person name="Saw J.H."/>
            <person name="Jorgensen S.L."/>
            <person name="Zaremba-Niedzwiedzka K."/>
            <person name="Martijn J."/>
            <person name="Lind A.E."/>
            <person name="van Eijk R."/>
            <person name="Schleper C."/>
            <person name="Guy L."/>
            <person name="Ettema T.J."/>
        </authorList>
    </citation>
    <scope>NUCLEOTIDE SEQUENCE</scope>
</reference>
<feature type="region of interest" description="Disordered" evidence="1">
    <location>
        <begin position="140"/>
        <end position="161"/>
    </location>
</feature>
<accession>A0A0F9KKH8</accession>
<evidence type="ECO:0000313" key="2">
    <source>
        <dbReference type="EMBL" id="KKM82453.1"/>
    </source>
</evidence>
<protein>
    <submittedName>
        <fullName evidence="2">Uncharacterized protein</fullName>
    </submittedName>
</protein>
<proteinExistence type="predicted"/>
<dbReference type="AlphaFoldDB" id="A0A0F9KKH8"/>
<name>A0A0F9KKH8_9ZZZZ</name>
<organism evidence="2">
    <name type="scientific">marine sediment metagenome</name>
    <dbReference type="NCBI Taxonomy" id="412755"/>
    <lineage>
        <taxon>unclassified sequences</taxon>
        <taxon>metagenomes</taxon>
        <taxon>ecological metagenomes</taxon>
    </lineage>
</organism>
<sequence length="161" mass="18495">MPDAGMQAHFYRPPGEVREAYSDLLQSLPWDYYITQTYRHLHRDTISAPARWWEAIQPTLPTRAFVAVEPHYLDGIHLHCLVKFPRGDAGRSLFHRLDLRRDLRDRFGFVNVEAARTSSAVATYCAKYVTKGHLSYEFQGNPDSWSPEPDPPPSTSQLPLL</sequence>
<evidence type="ECO:0000256" key="1">
    <source>
        <dbReference type="SAM" id="MobiDB-lite"/>
    </source>
</evidence>
<comment type="caution">
    <text evidence="2">The sequence shown here is derived from an EMBL/GenBank/DDBJ whole genome shotgun (WGS) entry which is preliminary data.</text>
</comment>
<gene>
    <name evidence="2" type="ORF">LCGC14_1319500</name>
</gene>